<evidence type="ECO:0000256" key="2">
    <source>
        <dbReference type="ARBA" id="ARBA00005695"/>
    </source>
</evidence>
<feature type="domain" description="Solute-binding protein family 5" evidence="5">
    <location>
        <begin position="17"/>
        <end position="329"/>
    </location>
</feature>
<reference evidence="6 7" key="1">
    <citation type="submission" date="2019-12" db="EMBL/GenBank/DDBJ databases">
        <title>Genomic-based taxomic classification of the family Erythrobacteraceae.</title>
        <authorList>
            <person name="Xu L."/>
        </authorList>
    </citation>
    <scope>NUCLEOTIDE SEQUENCE [LARGE SCALE GENOMIC DNA]</scope>
    <source>
        <strain evidence="6 7">JCM 16339</strain>
    </source>
</reference>
<keyword evidence="4" id="KW-0732">Signal</keyword>
<dbReference type="EMBL" id="WTYY01000001">
    <property type="protein sequence ID" value="MXO87159.1"/>
    <property type="molecule type" value="Genomic_DNA"/>
</dbReference>
<gene>
    <name evidence="6" type="ORF">GRI32_00210</name>
</gene>
<dbReference type="PANTHER" id="PTHR30290">
    <property type="entry name" value="PERIPLASMIC BINDING COMPONENT OF ABC TRANSPORTER"/>
    <property type="match status" value="1"/>
</dbReference>
<dbReference type="AlphaFoldDB" id="A0A844ZND2"/>
<dbReference type="Gene3D" id="3.90.76.10">
    <property type="entry name" value="Dipeptide-binding Protein, Domain 1"/>
    <property type="match status" value="1"/>
</dbReference>
<organism evidence="6 7">
    <name type="scientific">Alteraurantiacibacter aestuarii</name>
    <dbReference type="NCBI Taxonomy" id="650004"/>
    <lineage>
        <taxon>Bacteria</taxon>
        <taxon>Pseudomonadati</taxon>
        <taxon>Pseudomonadota</taxon>
        <taxon>Alphaproteobacteria</taxon>
        <taxon>Sphingomonadales</taxon>
        <taxon>Erythrobacteraceae</taxon>
        <taxon>Alteraurantiacibacter</taxon>
    </lineage>
</organism>
<dbReference type="OrthoDB" id="9803988at2"/>
<evidence type="ECO:0000259" key="5">
    <source>
        <dbReference type="Pfam" id="PF00496"/>
    </source>
</evidence>
<evidence type="ECO:0000313" key="7">
    <source>
        <dbReference type="Proteomes" id="UP000435243"/>
    </source>
</evidence>
<dbReference type="Pfam" id="PF00496">
    <property type="entry name" value="SBP_bac_5"/>
    <property type="match status" value="1"/>
</dbReference>
<protein>
    <submittedName>
        <fullName evidence="6">Peptide ABC transporter substrate-binding protein</fullName>
    </submittedName>
</protein>
<comment type="similarity">
    <text evidence="2">Belongs to the bacterial solute-binding protein 5 family.</text>
</comment>
<dbReference type="GO" id="GO:0030313">
    <property type="term" value="C:cell envelope"/>
    <property type="evidence" value="ECO:0007669"/>
    <property type="project" value="UniProtKB-SubCell"/>
</dbReference>
<dbReference type="InterPro" id="IPR000914">
    <property type="entry name" value="SBP_5_dom"/>
</dbReference>
<dbReference type="SUPFAM" id="SSF53850">
    <property type="entry name" value="Periplasmic binding protein-like II"/>
    <property type="match status" value="1"/>
</dbReference>
<keyword evidence="7" id="KW-1185">Reference proteome</keyword>
<name>A0A844ZND2_9SPHN</name>
<dbReference type="Proteomes" id="UP000435243">
    <property type="component" value="Unassembled WGS sequence"/>
</dbReference>
<accession>A0A844ZND2</accession>
<comment type="subcellular location">
    <subcellularLocation>
        <location evidence="1">Periplasm</location>
    </subcellularLocation>
</comment>
<evidence type="ECO:0000256" key="1">
    <source>
        <dbReference type="ARBA" id="ARBA00004418"/>
    </source>
</evidence>
<dbReference type="GO" id="GO:0015833">
    <property type="term" value="P:peptide transport"/>
    <property type="evidence" value="ECO:0007669"/>
    <property type="project" value="TreeGrafter"/>
</dbReference>
<evidence type="ECO:0000256" key="4">
    <source>
        <dbReference type="ARBA" id="ARBA00022729"/>
    </source>
</evidence>
<comment type="caution">
    <text evidence="6">The sequence shown here is derived from an EMBL/GenBank/DDBJ whole genome shotgun (WGS) entry which is preliminary data.</text>
</comment>
<evidence type="ECO:0000256" key="3">
    <source>
        <dbReference type="ARBA" id="ARBA00022448"/>
    </source>
</evidence>
<proteinExistence type="inferred from homology"/>
<dbReference type="InterPro" id="IPR039424">
    <property type="entry name" value="SBP_5"/>
</dbReference>
<keyword evidence="3" id="KW-0813">Transport</keyword>
<evidence type="ECO:0000313" key="6">
    <source>
        <dbReference type="EMBL" id="MXO87159.1"/>
    </source>
</evidence>
<sequence length="442" mass="47972">MRAATQGGLVALDPQGEVVPAIADRWNVTEGGRIFVFRLRDGSWPDGSEMTAESVRQALTKAIRNLRGSSLGLDLARIDEVRAMAGRVVEIRLSSEMPDLLQLLAQPELSLSNPGGGTGAMNLVRDDDGAVLSLKSPPERGLPMTEDWRDYVRDVHIHALGAQEAIDRFEAGEIEVVLGGRIGSLPLADTGPLSRGTVRLDPTIGLFGLQVRRARGVLETPELREAIAMAIDRPALASRFNIGGWVPTTRVVAPGLLNDPGYIQERWTDNSIDELRQTAAGRIARWRAAQGGEADAEDLTVSLQIGDDPGLAILFDELKSQLARIGVALVRAESGEEADLSLIDRVARYGAPLWFLNQFSCSLDRGLCSEDADFLVAEALDEQDAAQRSRLLSDAEAGLQFANVYIPFGSPVRWSLVRGNVDGFMANRWGFHPLPDMAVIPR</sequence>
<dbReference type="Gene3D" id="3.10.105.10">
    <property type="entry name" value="Dipeptide-binding Protein, Domain 3"/>
    <property type="match status" value="1"/>
</dbReference>
<dbReference type="PANTHER" id="PTHR30290:SF10">
    <property type="entry name" value="PERIPLASMIC OLIGOPEPTIDE-BINDING PROTEIN-RELATED"/>
    <property type="match status" value="1"/>
</dbReference>
<dbReference type="Gene3D" id="3.40.190.10">
    <property type="entry name" value="Periplasmic binding protein-like II"/>
    <property type="match status" value="1"/>
</dbReference>
<dbReference type="GO" id="GO:1904680">
    <property type="term" value="F:peptide transmembrane transporter activity"/>
    <property type="evidence" value="ECO:0007669"/>
    <property type="project" value="TreeGrafter"/>
</dbReference>